<dbReference type="GO" id="GO:0016787">
    <property type="term" value="F:hydrolase activity"/>
    <property type="evidence" value="ECO:0007669"/>
    <property type="project" value="UniProtKB-KW"/>
</dbReference>
<name>A0A1E8GN19_9LACT</name>
<feature type="domain" description="Nudix hydrolase" evidence="2">
    <location>
        <begin position="4"/>
        <end position="143"/>
    </location>
</feature>
<dbReference type="RefSeq" id="WP_070792151.1">
    <property type="nucleotide sequence ID" value="NZ_MKIR01000012.1"/>
</dbReference>
<dbReference type="SUPFAM" id="SSF55811">
    <property type="entry name" value="Nudix"/>
    <property type="match status" value="1"/>
</dbReference>
<comment type="caution">
    <text evidence="3">The sequence shown here is derived from an EMBL/GenBank/DDBJ whole genome shotgun (WGS) entry which is preliminary data.</text>
</comment>
<dbReference type="PANTHER" id="PTHR43736">
    <property type="entry name" value="ADP-RIBOSE PYROPHOSPHATASE"/>
    <property type="match status" value="1"/>
</dbReference>
<keyword evidence="3" id="KW-0378">Hydrolase</keyword>
<reference evidence="4" key="1">
    <citation type="submission" date="2016-09" db="EMBL/GenBank/DDBJ databases">
        <title>Draft genome sequence of a novel species of the family Streptococcaceae isolated from flowers.</title>
        <authorList>
            <person name="Chuah L.-O."/>
            <person name="Yap K.-P."/>
            <person name="Thong K.L."/>
            <person name="Liong M.T."/>
            <person name="Ahmad R."/>
            <person name="Rusul G."/>
        </authorList>
    </citation>
    <scope>NUCLEOTIDE SEQUENCE [LARGE SCALE GENOMIC DNA]</scope>
    <source>
        <strain evidence="4">DF1</strain>
    </source>
</reference>
<dbReference type="InterPro" id="IPR000086">
    <property type="entry name" value="NUDIX_hydrolase_dom"/>
</dbReference>
<evidence type="ECO:0000256" key="1">
    <source>
        <dbReference type="ARBA" id="ARBA00005582"/>
    </source>
</evidence>
<dbReference type="PANTHER" id="PTHR43736:SF1">
    <property type="entry name" value="DIHYDRONEOPTERIN TRIPHOSPHATE DIPHOSPHATASE"/>
    <property type="match status" value="1"/>
</dbReference>
<dbReference type="PROSITE" id="PS51462">
    <property type="entry name" value="NUDIX"/>
    <property type="match status" value="1"/>
</dbReference>
<gene>
    <name evidence="3" type="ORF">BG261_03390</name>
</gene>
<evidence type="ECO:0000259" key="2">
    <source>
        <dbReference type="PROSITE" id="PS51462"/>
    </source>
</evidence>
<accession>A0A1E8GN19</accession>
<organism evidence="3 4">
    <name type="scientific">Floricoccus tropicus</name>
    <dbReference type="NCBI Taxonomy" id="1859473"/>
    <lineage>
        <taxon>Bacteria</taxon>
        <taxon>Bacillati</taxon>
        <taxon>Bacillota</taxon>
        <taxon>Bacilli</taxon>
        <taxon>Lactobacillales</taxon>
        <taxon>Streptococcaceae</taxon>
        <taxon>Floricoccus</taxon>
    </lineage>
</organism>
<dbReference type="AlphaFoldDB" id="A0A1E8GN19"/>
<keyword evidence="4" id="KW-1185">Reference proteome</keyword>
<sequence length="170" mass="19485">MLNNFHDAFGVYGIIHQNDQILVIKKNAGPYINRYDLPGGSQESGESLADTLIREIEEETAIIAEKFQQIGITNFIFPWEYEDKNMNNHLAVFYNVNQFSGKPRMDAINFDGQDSLGALWLPITSINSSNASLPLLKAKDFLENNKFNSKSWRLKHWEVLEKPTYHSSVF</sequence>
<dbReference type="Proteomes" id="UP000178622">
    <property type="component" value="Unassembled WGS sequence"/>
</dbReference>
<dbReference type="CDD" id="cd04686">
    <property type="entry name" value="NUDIX_Hydrolase"/>
    <property type="match status" value="1"/>
</dbReference>
<dbReference type="EMBL" id="MKIR01000012">
    <property type="protein sequence ID" value="OFI49640.1"/>
    <property type="molecule type" value="Genomic_DNA"/>
</dbReference>
<dbReference type="InterPro" id="IPR015797">
    <property type="entry name" value="NUDIX_hydrolase-like_dom_sf"/>
</dbReference>
<comment type="similarity">
    <text evidence="1">Belongs to the Nudix hydrolase family.</text>
</comment>
<dbReference type="OrthoDB" id="369191at2"/>
<evidence type="ECO:0000313" key="4">
    <source>
        <dbReference type="Proteomes" id="UP000178622"/>
    </source>
</evidence>
<dbReference type="Gene3D" id="3.90.79.10">
    <property type="entry name" value="Nucleoside Triphosphate Pyrophosphohydrolase"/>
    <property type="match status" value="1"/>
</dbReference>
<dbReference type="Pfam" id="PF00293">
    <property type="entry name" value="NUDIX"/>
    <property type="match status" value="1"/>
</dbReference>
<proteinExistence type="inferred from homology"/>
<evidence type="ECO:0000313" key="3">
    <source>
        <dbReference type="EMBL" id="OFI49640.1"/>
    </source>
</evidence>
<dbReference type="STRING" id="1859473.BG261_03390"/>
<protein>
    <submittedName>
        <fullName evidence="3">NUDIX hydrolase</fullName>
    </submittedName>
</protein>